<name>A0AAD6H6F3_9EURO</name>
<comment type="caution">
    <text evidence="1">The sequence shown here is derived from an EMBL/GenBank/DDBJ whole genome shotgun (WGS) entry which is preliminary data.</text>
</comment>
<keyword evidence="2" id="KW-1185">Reference proteome</keyword>
<proteinExistence type="predicted"/>
<evidence type="ECO:0000313" key="2">
    <source>
        <dbReference type="Proteomes" id="UP001213799"/>
    </source>
</evidence>
<dbReference type="EMBL" id="JAQJAE010000002">
    <property type="protein sequence ID" value="KAJ5608175.1"/>
    <property type="molecule type" value="Genomic_DNA"/>
</dbReference>
<accession>A0AAD6H6F3</accession>
<dbReference type="AlphaFoldDB" id="A0AAD6H6F3"/>
<dbReference type="RefSeq" id="XP_056755599.1">
    <property type="nucleotide sequence ID" value="XM_056895851.1"/>
</dbReference>
<dbReference type="GeneID" id="81586093"/>
<reference evidence="1" key="1">
    <citation type="journal article" date="2023" name="IMA Fungus">
        <title>Comparative genomic study of the Penicillium genus elucidates a diverse pangenome and 15 lateral gene transfer events.</title>
        <authorList>
            <person name="Petersen C."/>
            <person name="Sorensen T."/>
            <person name="Nielsen M.R."/>
            <person name="Sondergaard T.E."/>
            <person name="Sorensen J.L."/>
            <person name="Fitzpatrick D.A."/>
            <person name="Frisvad J.C."/>
            <person name="Nielsen K.L."/>
        </authorList>
    </citation>
    <scope>NUCLEOTIDE SEQUENCE</scope>
    <source>
        <strain evidence="1">IBT 12815</strain>
    </source>
</reference>
<gene>
    <name evidence="1" type="ORF">N7537_004794</name>
</gene>
<protein>
    <submittedName>
        <fullName evidence="1">Uncharacterized protein</fullName>
    </submittedName>
</protein>
<dbReference type="Proteomes" id="UP001213799">
    <property type="component" value="Unassembled WGS sequence"/>
</dbReference>
<reference evidence="1" key="2">
    <citation type="submission" date="2023-01" db="EMBL/GenBank/DDBJ databases">
        <authorList>
            <person name="Petersen C."/>
        </authorList>
    </citation>
    <scope>NUCLEOTIDE SEQUENCE</scope>
    <source>
        <strain evidence="1">IBT 12815</strain>
    </source>
</reference>
<evidence type="ECO:0000313" key="1">
    <source>
        <dbReference type="EMBL" id="KAJ5608175.1"/>
    </source>
</evidence>
<organism evidence="1 2">
    <name type="scientific">Penicillium hordei</name>
    <dbReference type="NCBI Taxonomy" id="40994"/>
    <lineage>
        <taxon>Eukaryota</taxon>
        <taxon>Fungi</taxon>
        <taxon>Dikarya</taxon>
        <taxon>Ascomycota</taxon>
        <taxon>Pezizomycotina</taxon>
        <taxon>Eurotiomycetes</taxon>
        <taxon>Eurotiomycetidae</taxon>
        <taxon>Eurotiales</taxon>
        <taxon>Aspergillaceae</taxon>
        <taxon>Penicillium</taxon>
    </lineage>
</organism>
<sequence>MASEKKAPSMRNMSTRFVRLWLFNRQAPSLQMVSTIVSTVGALNRRVQMALTGDSLWPALGVNTVLLQWRNNIHSCRVVFEENYRTIHI</sequence>